<reference evidence="1 2" key="1">
    <citation type="journal article" date="2010" name="J. Bacteriol.">
        <title>Complete genome sequence of the representative gamma-hexachlorocyclohexane-degrading bacterium Sphingobium japonicum UT26.</title>
        <authorList>
            <person name="Nagata Y."/>
            <person name="Ohtsubo Y."/>
            <person name="Endo R."/>
            <person name="Ichikawa N."/>
            <person name="Ankai A."/>
            <person name="Oguchi A."/>
            <person name="Fukui S."/>
            <person name="Fujita N."/>
            <person name="Tsuda M."/>
        </authorList>
    </citation>
    <scope>NUCLEOTIDE SEQUENCE [LARGE SCALE GENOMIC DNA]</scope>
    <source>
        <strain evidence="2">DSM 16413 / CCM 7287 / MTCC 6362 / UT26 / NBRC 101211 / UT26S</strain>
    </source>
</reference>
<proteinExistence type="predicted"/>
<sequence length="76" mass="8389">MLFYVRCLWDVCNFTLGNACFLDVKLSFVRAGPHLVDGGVVGRAGGAPVERVKPCLWARSKAEAAKTEVICRSYLR</sequence>
<dbReference type="EMBL" id="AP010803">
    <property type="protein sequence ID" value="BAI96006.1"/>
    <property type="molecule type" value="Genomic_DNA"/>
</dbReference>
<gene>
    <name evidence="1" type="ordered locus">SJA_C1-11720</name>
</gene>
<protein>
    <submittedName>
        <fullName evidence="1">Uncharacterized protein</fullName>
    </submittedName>
</protein>
<accession>D4Z074</accession>
<dbReference type="Proteomes" id="UP000007753">
    <property type="component" value="Chromosome 1"/>
</dbReference>
<organism evidence="1 2">
    <name type="scientific">Sphingobium indicum (strain DSM 16413 / CCM 7287 / MTCC 6362 / UT26 / NBRC 101211 / UT26S)</name>
    <name type="common">Sphingobium japonicum</name>
    <dbReference type="NCBI Taxonomy" id="452662"/>
    <lineage>
        <taxon>Bacteria</taxon>
        <taxon>Pseudomonadati</taxon>
        <taxon>Pseudomonadota</taxon>
        <taxon>Alphaproteobacteria</taxon>
        <taxon>Sphingomonadales</taxon>
        <taxon>Sphingomonadaceae</taxon>
        <taxon>Sphingobium</taxon>
    </lineage>
</organism>
<keyword evidence="2" id="KW-1185">Reference proteome</keyword>
<dbReference type="HOGENOM" id="CLU_2652607_0_0_5"/>
<evidence type="ECO:0000313" key="1">
    <source>
        <dbReference type="EMBL" id="BAI96006.1"/>
    </source>
</evidence>
<dbReference type="KEGG" id="sjp:SJA_C1-11720"/>
<dbReference type="AlphaFoldDB" id="D4Z074"/>
<dbReference type="STRING" id="452662.SJA_C1-11720"/>
<evidence type="ECO:0000313" key="2">
    <source>
        <dbReference type="Proteomes" id="UP000007753"/>
    </source>
</evidence>
<name>D4Z074_SPHIU</name>